<dbReference type="PANTHER" id="PTHR22916:SF3">
    <property type="entry name" value="UDP-GLCNAC:BETAGAL BETA-1,3-N-ACETYLGLUCOSAMINYLTRANSFERASE-LIKE PROTEIN 1"/>
    <property type="match status" value="1"/>
</dbReference>
<dbReference type="Pfam" id="PF00535">
    <property type="entry name" value="Glycos_transf_2"/>
    <property type="match status" value="1"/>
</dbReference>
<accession>A0A109RMY7</accession>
<organism evidence="2 3">
    <name type="scientific">Lutibacter profundi</name>
    <dbReference type="NCBI Taxonomy" id="1622118"/>
    <lineage>
        <taxon>Bacteria</taxon>
        <taxon>Pseudomonadati</taxon>
        <taxon>Bacteroidota</taxon>
        <taxon>Flavobacteriia</taxon>
        <taxon>Flavobacteriales</taxon>
        <taxon>Flavobacteriaceae</taxon>
        <taxon>Lutibacter</taxon>
    </lineage>
</organism>
<dbReference type="CDD" id="cd00761">
    <property type="entry name" value="Glyco_tranf_GTA_type"/>
    <property type="match status" value="1"/>
</dbReference>
<dbReference type="AlphaFoldDB" id="A0A109RMY7"/>
<evidence type="ECO:0000313" key="3">
    <source>
        <dbReference type="Proteomes" id="UP000059672"/>
    </source>
</evidence>
<keyword evidence="3" id="KW-1185">Reference proteome</keyword>
<dbReference type="InterPro" id="IPR029044">
    <property type="entry name" value="Nucleotide-diphossugar_trans"/>
</dbReference>
<evidence type="ECO:0000313" key="2">
    <source>
        <dbReference type="EMBL" id="AMC10135.1"/>
    </source>
</evidence>
<keyword evidence="2" id="KW-0808">Transferase</keyword>
<proteinExistence type="predicted"/>
<reference evidence="3" key="1">
    <citation type="submission" date="2015-12" db="EMBL/GenBank/DDBJ databases">
        <title>Complete genome sequence of Lutibacter profundus strain LP1.</title>
        <authorList>
            <person name="Wissuwa J."/>
            <person name="Le Moine Bauer S."/>
            <person name="Stokke R."/>
            <person name="Dahle H."/>
            <person name="Steen I.H."/>
        </authorList>
    </citation>
    <scope>NUCLEOTIDE SEQUENCE [LARGE SCALE GENOMIC DNA]</scope>
    <source>
        <strain evidence="3">LP1</strain>
    </source>
</reference>
<feature type="domain" description="Glycosyltransferase 2-like" evidence="1">
    <location>
        <begin position="6"/>
        <end position="133"/>
    </location>
</feature>
<dbReference type="KEGG" id="lut:Lupro_02225"/>
<dbReference type="OrthoDB" id="9815829at2"/>
<dbReference type="PANTHER" id="PTHR22916">
    <property type="entry name" value="GLYCOSYLTRANSFERASE"/>
    <property type="match status" value="1"/>
</dbReference>
<dbReference type="STRING" id="1622118.Lupro_02225"/>
<dbReference type="Gene3D" id="3.90.550.10">
    <property type="entry name" value="Spore Coat Polysaccharide Biosynthesis Protein SpsA, Chain A"/>
    <property type="match status" value="1"/>
</dbReference>
<dbReference type="InterPro" id="IPR001173">
    <property type="entry name" value="Glyco_trans_2-like"/>
</dbReference>
<sequence length="249" mass="29541">MSKLVSIITPNYNCEKYIATTIESVINQTYKNWELIIVDDCSTDNSVKIINDFINKDKRIKLIKLSKNSGPAVARNKAIEVSKGSYMAFLDSDDLWFPKFLESSIKVIQNTEGFVFASYHRYDENLNPYLRDFKVPKRVNYYDILKSNSISCLTAFIDIDKLGKRQMPQILYRQDMGLWLFYLKKIKYAVGIQKPLAIYRIRKKSHSRNKINLLIHQWYFYRNVEHLSTFNSIYYFALWSFYGFKKYIL</sequence>
<gene>
    <name evidence="2" type="ORF">Lupro_02225</name>
</gene>
<dbReference type="EMBL" id="CP013355">
    <property type="protein sequence ID" value="AMC10135.1"/>
    <property type="molecule type" value="Genomic_DNA"/>
</dbReference>
<reference evidence="2 3" key="2">
    <citation type="journal article" date="2016" name="Int. J. Syst. Evol. Microbiol.">
        <title>Lutibacter profundi sp. nov., isolated from a deep-sea hydrothermal system on the Arctic Mid-Ocean Ridge and emended description of the genus Lutibacter.</title>
        <authorList>
            <person name="Le Moine Bauer S."/>
            <person name="Roalkvam I."/>
            <person name="Steen I.H."/>
            <person name="Dahle H."/>
        </authorList>
    </citation>
    <scope>NUCLEOTIDE SEQUENCE [LARGE SCALE GENOMIC DNA]</scope>
    <source>
        <strain evidence="2 3">LP1</strain>
    </source>
</reference>
<name>A0A109RMY7_9FLAO</name>
<protein>
    <submittedName>
        <fullName evidence="2">Glycosyl transferase</fullName>
    </submittedName>
</protein>
<dbReference type="PATRIC" id="fig|1622118.3.peg.456"/>
<dbReference type="SUPFAM" id="SSF53448">
    <property type="entry name" value="Nucleotide-diphospho-sugar transferases"/>
    <property type="match status" value="1"/>
</dbReference>
<evidence type="ECO:0000259" key="1">
    <source>
        <dbReference type="Pfam" id="PF00535"/>
    </source>
</evidence>
<dbReference type="GO" id="GO:0016758">
    <property type="term" value="F:hexosyltransferase activity"/>
    <property type="evidence" value="ECO:0007669"/>
    <property type="project" value="UniProtKB-ARBA"/>
</dbReference>
<dbReference type="Proteomes" id="UP000059672">
    <property type="component" value="Chromosome"/>
</dbReference>
<dbReference type="RefSeq" id="WP_068205893.1">
    <property type="nucleotide sequence ID" value="NZ_CP013355.1"/>
</dbReference>